<dbReference type="EMBL" id="AAWS01000018">
    <property type="protein sequence ID" value="EAY28117.1"/>
    <property type="molecule type" value="Genomic_DNA"/>
</dbReference>
<name>A1ZNK6_MICM2</name>
<sequence>MHIVLIIGLAKIIDKYFTWLIQVSTKQLHCKHIVFKWGYTFLQTNITRTMVAPFFG</sequence>
<organism evidence="1 2">
    <name type="scientific">Microscilla marina ATCC 23134</name>
    <dbReference type="NCBI Taxonomy" id="313606"/>
    <lineage>
        <taxon>Bacteria</taxon>
        <taxon>Pseudomonadati</taxon>
        <taxon>Bacteroidota</taxon>
        <taxon>Cytophagia</taxon>
        <taxon>Cytophagales</taxon>
        <taxon>Microscillaceae</taxon>
        <taxon>Microscilla</taxon>
    </lineage>
</organism>
<dbReference type="AlphaFoldDB" id="A1ZNK6"/>
<keyword evidence="2" id="KW-1185">Reference proteome</keyword>
<comment type="caution">
    <text evidence="1">The sequence shown here is derived from an EMBL/GenBank/DDBJ whole genome shotgun (WGS) entry which is preliminary data.</text>
</comment>
<reference evidence="1 2" key="1">
    <citation type="submission" date="2007-01" db="EMBL/GenBank/DDBJ databases">
        <authorList>
            <person name="Haygood M."/>
            <person name="Podell S."/>
            <person name="Anderson C."/>
            <person name="Hopkinson B."/>
            <person name="Roe K."/>
            <person name="Barbeau K."/>
            <person name="Gaasterland T."/>
            <person name="Ferriera S."/>
            <person name="Johnson J."/>
            <person name="Kravitz S."/>
            <person name="Beeson K."/>
            <person name="Sutton G."/>
            <person name="Rogers Y.-H."/>
            <person name="Friedman R."/>
            <person name="Frazier M."/>
            <person name="Venter J.C."/>
        </authorList>
    </citation>
    <scope>NUCLEOTIDE SEQUENCE [LARGE SCALE GENOMIC DNA]</scope>
    <source>
        <strain evidence="1 2">ATCC 23134</strain>
    </source>
</reference>
<evidence type="ECO:0000313" key="2">
    <source>
        <dbReference type="Proteomes" id="UP000004095"/>
    </source>
</evidence>
<dbReference type="Proteomes" id="UP000004095">
    <property type="component" value="Unassembled WGS sequence"/>
</dbReference>
<protein>
    <submittedName>
        <fullName evidence="1">Uncharacterized protein</fullName>
    </submittedName>
</protein>
<evidence type="ECO:0000313" key="1">
    <source>
        <dbReference type="EMBL" id="EAY28117.1"/>
    </source>
</evidence>
<gene>
    <name evidence="1" type="ORF">M23134_02227</name>
</gene>
<accession>A1ZNK6</accession>
<proteinExistence type="predicted"/>